<dbReference type="EMBL" id="JAQNDN010000019">
    <property type="protein sequence ID" value="MDC0672212.1"/>
    <property type="molecule type" value="Genomic_DNA"/>
</dbReference>
<dbReference type="RefSeq" id="WP_272003571.1">
    <property type="nucleotide sequence ID" value="NZ_JAQNDN010000019.1"/>
</dbReference>
<sequence length="421" mass="45340">MNSSSFTARVLSLWYALDRRLLLNRPRLWTMRLHHALGLGLAAALVAVLVALAIPVSAANVPNLRPFFLSWLSLTAVASIAWIWLQSRALRHVSVRGPDGGGRTFALYLLCLGAINLAPLASAPLLQQRIMAVHPEVAAETKAFHDGLLVVGAYSRENERYRCQKSETFETRLCEAGPPAPASLLGEECTQWAAQETMWDQIPCQECDKVESRITALAPVMERYGCERAPVNLKHAAIAAGLGNEEAGFNRRYVFWAWLFAVTAAAVLTILRTTPGRVLVEVALGLGAVWFGFTFVQTAFGAVENWSYLLALAVSSAGLLAALVSLAIRPRAALLRLVVAACLLAGVTMVASAEGMFRHDAGLATPLQVERMIESFSSPWLGSAGDPFFVAVLAAGAGAVGLLLALYRGPAQRLAARPMNR</sequence>
<feature type="transmembrane region" description="Helical" evidence="1">
    <location>
        <begin position="388"/>
        <end position="407"/>
    </location>
</feature>
<proteinExistence type="predicted"/>
<reference evidence="2 3" key="1">
    <citation type="submission" date="2022-11" db="EMBL/GenBank/DDBJ databases">
        <title>Minimal conservation of predation-associated metabolite biosynthetic gene clusters underscores biosynthetic potential of Myxococcota including descriptions for ten novel species: Archangium lansinium sp. nov., Myxococcus landrumus sp. nov., Nannocystis bai.</title>
        <authorList>
            <person name="Ahearne A."/>
            <person name="Stevens C."/>
            <person name="Dowd S."/>
        </authorList>
    </citation>
    <scope>NUCLEOTIDE SEQUENCE [LARGE SCALE GENOMIC DNA]</scope>
    <source>
        <strain evidence="2 3">NCELM</strain>
    </source>
</reference>
<keyword evidence="1" id="KW-1133">Transmembrane helix</keyword>
<feature type="transmembrane region" description="Helical" evidence="1">
    <location>
        <begin position="333"/>
        <end position="353"/>
    </location>
</feature>
<accession>A0ABT5BDI2</accession>
<evidence type="ECO:0000313" key="3">
    <source>
        <dbReference type="Proteomes" id="UP001217838"/>
    </source>
</evidence>
<dbReference type="Proteomes" id="UP001217838">
    <property type="component" value="Unassembled WGS sequence"/>
</dbReference>
<feature type="transmembrane region" description="Helical" evidence="1">
    <location>
        <begin position="253"/>
        <end position="271"/>
    </location>
</feature>
<name>A0ABT5BDI2_9BACT</name>
<comment type="caution">
    <text evidence="2">The sequence shown here is derived from an EMBL/GenBank/DDBJ whole genome shotgun (WGS) entry which is preliminary data.</text>
</comment>
<organism evidence="2 3">
    <name type="scientific">Nannocystis radixulma</name>
    <dbReference type="NCBI Taxonomy" id="2995305"/>
    <lineage>
        <taxon>Bacteria</taxon>
        <taxon>Pseudomonadati</taxon>
        <taxon>Myxococcota</taxon>
        <taxon>Polyangia</taxon>
        <taxon>Nannocystales</taxon>
        <taxon>Nannocystaceae</taxon>
        <taxon>Nannocystis</taxon>
    </lineage>
</organism>
<evidence type="ECO:0008006" key="4">
    <source>
        <dbReference type="Google" id="ProtNLM"/>
    </source>
</evidence>
<feature type="transmembrane region" description="Helical" evidence="1">
    <location>
        <begin position="105"/>
        <end position="126"/>
    </location>
</feature>
<keyword evidence="1" id="KW-0472">Membrane</keyword>
<evidence type="ECO:0000256" key="1">
    <source>
        <dbReference type="SAM" id="Phobius"/>
    </source>
</evidence>
<keyword evidence="1" id="KW-0812">Transmembrane</keyword>
<feature type="transmembrane region" description="Helical" evidence="1">
    <location>
        <begin position="68"/>
        <end position="85"/>
    </location>
</feature>
<feature type="transmembrane region" description="Helical" evidence="1">
    <location>
        <begin position="278"/>
        <end position="300"/>
    </location>
</feature>
<keyword evidence="3" id="KW-1185">Reference proteome</keyword>
<evidence type="ECO:0000313" key="2">
    <source>
        <dbReference type="EMBL" id="MDC0672212.1"/>
    </source>
</evidence>
<protein>
    <recommendedName>
        <fullName evidence="4">DUF1109 domain-containing protein</fullName>
    </recommendedName>
</protein>
<gene>
    <name evidence="2" type="ORF">POL58_30975</name>
</gene>
<feature type="transmembrane region" description="Helical" evidence="1">
    <location>
        <begin position="306"/>
        <end position="326"/>
    </location>
</feature>